<feature type="transmembrane region" description="Helical" evidence="12">
    <location>
        <begin position="330"/>
        <end position="352"/>
    </location>
</feature>
<dbReference type="Gene3D" id="1.20.1730.10">
    <property type="entry name" value="Sodium/glucose cotransporter"/>
    <property type="match status" value="1"/>
</dbReference>
<keyword evidence="5 12" id="KW-0812">Transmembrane</keyword>
<evidence type="ECO:0000256" key="2">
    <source>
        <dbReference type="ARBA" id="ARBA00006434"/>
    </source>
</evidence>
<keyword evidence="14" id="KW-1185">Reference proteome</keyword>
<accession>A0A517SH74</accession>
<evidence type="ECO:0000256" key="12">
    <source>
        <dbReference type="SAM" id="Phobius"/>
    </source>
</evidence>
<evidence type="ECO:0000256" key="3">
    <source>
        <dbReference type="ARBA" id="ARBA00022448"/>
    </source>
</evidence>
<dbReference type="GO" id="GO:0005886">
    <property type="term" value="C:plasma membrane"/>
    <property type="evidence" value="ECO:0007669"/>
    <property type="project" value="UniProtKB-SubCell"/>
</dbReference>
<feature type="transmembrane region" description="Helical" evidence="12">
    <location>
        <begin position="469"/>
        <end position="489"/>
    </location>
</feature>
<evidence type="ECO:0000256" key="11">
    <source>
        <dbReference type="RuleBase" id="RU362091"/>
    </source>
</evidence>
<dbReference type="Pfam" id="PF00474">
    <property type="entry name" value="SSF"/>
    <property type="match status" value="1"/>
</dbReference>
<keyword evidence="7" id="KW-0915">Sodium</keyword>
<feature type="transmembrane region" description="Helical" evidence="12">
    <location>
        <begin position="151"/>
        <end position="172"/>
    </location>
</feature>
<evidence type="ECO:0000256" key="7">
    <source>
        <dbReference type="ARBA" id="ARBA00023053"/>
    </source>
</evidence>
<dbReference type="KEGG" id="ccos:Pan44_35130"/>
<dbReference type="FunCoup" id="A0A517SH74">
    <property type="interactions" value="164"/>
</dbReference>
<organism evidence="13 14">
    <name type="scientific">Caulifigura coniformis</name>
    <dbReference type="NCBI Taxonomy" id="2527983"/>
    <lineage>
        <taxon>Bacteria</taxon>
        <taxon>Pseudomonadati</taxon>
        <taxon>Planctomycetota</taxon>
        <taxon>Planctomycetia</taxon>
        <taxon>Planctomycetales</taxon>
        <taxon>Planctomycetaceae</taxon>
        <taxon>Caulifigura</taxon>
    </lineage>
</organism>
<keyword evidence="8" id="KW-0406">Ion transport</keyword>
<dbReference type="InterPro" id="IPR001734">
    <property type="entry name" value="Na/solute_symporter"/>
</dbReference>
<keyword evidence="6 12" id="KW-1133">Transmembrane helix</keyword>
<proteinExistence type="inferred from homology"/>
<keyword evidence="4" id="KW-1003">Cell membrane</keyword>
<dbReference type="PROSITE" id="PS50283">
    <property type="entry name" value="NA_SOLUT_SYMP_3"/>
    <property type="match status" value="1"/>
</dbReference>
<sequence precursor="true">MNSSLTFLDLIVAAIYLLLSVAIGMWMGRNNRNIDDYLLGGRNMSWWAILGSIVSTETSAATFLSVPGLAYAQGGNFSFLQLAFGYILGRIVVTMFLLPLYFRGELLTAYQILQTRFGISTRRIASGTFLVTRNLGDGLRMFLTGLTLHHVTGWSMTVCILIAGGVTILYTLYGGLRSVVWSDCIQFVIYMIAAAVTLWILIDRIPGNWAGLMEFGRENQKFVLFDWSWDWSKPFTFWAGIVGGMFITLGSHGTDQMMVQRCLAAPNCRDAGKAMIASGLIVFFQFAVFLLIGTALAAFFHSHPPAAALSKDESYLAFIMQELPSGLRGLTLAGIFAAAFTGSLNACASTLIGDFGSLFRVDRLSESQRVTLSRAATFVFGIVQMIVALIAAALASDSSLVENVLAVAGLSAGVLLGVFILGQLPLRVTEPGAIAGMATALIVVFGVCIETKMPHLIGFEKSPFPIAYPWWPVIGSALTVFVGIAASYVSQRATTAAAAEESVA</sequence>
<feature type="transmembrane region" description="Helical" evidence="12">
    <location>
        <begin position="274"/>
        <end position="300"/>
    </location>
</feature>
<evidence type="ECO:0000256" key="6">
    <source>
        <dbReference type="ARBA" id="ARBA00022989"/>
    </source>
</evidence>
<gene>
    <name evidence="13" type="primary">sglT_1</name>
    <name evidence="13" type="ORF">Pan44_35130</name>
</gene>
<evidence type="ECO:0000256" key="9">
    <source>
        <dbReference type="ARBA" id="ARBA00023136"/>
    </source>
</evidence>
<dbReference type="OrthoDB" id="9810181at2"/>
<dbReference type="InterPro" id="IPR038377">
    <property type="entry name" value="Na/Glc_symporter_sf"/>
</dbReference>
<protein>
    <submittedName>
        <fullName evidence="13">Sodium/glucose cotransporter</fullName>
    </submittedName>
</protein>
<evidence type="ECO:0000256" key="4">
    <source>
        <dbReference type="ARBA" id="ARBA00022475"/>
    </source>
</evidence>
<name>A0A517SH74_9PLAN</name>
<feature type="transmembrane region" description="Helical" evidence="12">
    <location>
        <begin position="184"/>
        <end position="202"/>
    </location>
</feature>
<comment type="subcellular location">
    <subcellularLocation>
        <location evidence="1">Cell membrane</location>
        <topology evidence="1">Multi-pass membrane protein</topology>
    </subcellularLocation>
</comment>
<feature type="transmembrane region" description="Helical" evidence="12">
    <location>
        <begin position="372"/>
        <end position="394"/>
    </location>
</feature>
<evidence type="ECO:0000313" key="14">
    <source>
        <dbReference type="Proteomes" id="UP000315700"/>
    </source>
</evidence>
<comment type="similarity">
    <text evidence="2 11">Belongs to the sodium:solute symporter (SSF) (TC 2.A.21) family.</text>
</comment>
<dbReference type="PANTHER" id="PTHR42985:SF47">
    <property type="entry name" value="INTEGRAL MEMBRANE TRANSPORT PROTEIN"/>
    <property type="match status" value="1"/>
</dbReference>
<feature type="transmembrane region" description="Helical" evidence="12">
    <location>
        <begin position="83"/>
        <end position="102"/>
    </location>
</feature>
<evidence type="ECO:0000256" key="1">
    <source>
        <dbReference type="ARBA" id="ARBA00004651"/>
    </source>
</evidence>
<dbReference type="InParanoid" id="A0A517SH74"/>
<dbReference type="GO" id="GO:0015293">
    <property type="term" value="F:symporter activity"/>
    <property type="evidence" value="ECO:0007669"/>
    <property type="project" value="TreeGrafter"/>
</dbReference>
<dbReference type="RefSeq" id="WP_145031293.1">
    <property type="nucleotide sequence ID" value="NZ_CP036271.1"/>
</dbReference>
<evidence type="ECO:0000256" key="10">
    <source>
        <dbReference type="ARBA" id="ARBA00023201"/>
    </source>
</evidence>
<feature type="transmembrane region" description="Helical" evidence="12">
    <location>
        <begin position="7"/>
        <end position="26"/>
    </location>
</feature>
<keyword evidence="3" id="KW-0813">Transport</keyword>
<dbReference type="EMBL" id="CP036271">
    <property type="protein sequence ID" value="QDT55470.1"/>
    <property type="molecule type" value="Genomic_DNA"/>
</dbReference>
<dbReference type="InterPro" id="IPR051163">
    <property type="entry name" value="Sodium:Solute_Symporter_SSF"/>
</dbReference>
<feature type="transmembrane region" description="Helical" evidence="12">
    <location>
        <begin position="235"/>
        <end position="253"/>
    </location>
</feature>
<feature type="transmembrane region" description="Helical" evidence="12">
    <location>
        <begin position="400"/>
        <end position="421"/>
    </location>
</feature>
<reference evidence="13 14" key="1">
    <citation type="submission" date="2019-02" db="EMBL/GenBank/DDBJ databases">
        <title>Deep-cultivation of Planctomycetes and their phenomic and genomic characterization uncovers novel biology.</title>
        <authorList>
            <person name="Wiegand S."/>
            <person name="Jogler M."/>
            <person name="Boedeker C."/>
            <person name="Pinto D."/>
            <person name="Vollmers J."/>
            <person name="Rivas-Marin E."/>
            <person name="Kohn T."/>
            <person name="Peeters S.H."/>
            <person name="Heuer A."/>
            <person name="Rast P."/>
            <person name="Oberbeckmann S."/>
            <person name="Bunk B."/>
            <person name="Jeske O."/>
            <person name="Meyerdierks A."/>
            <person name="Storesund J.E."/>
            <person name="Kallscheuer N."/>
            <person name="Luecker S."/>
            <person name="Lage O.M."/>
            <person name="Pohl T."/>
            <person name="Merkel B.J."/>
            <person name="Hornburger P."/>
            <person name="Mueller R.-W."/>
            <person name="Bruemmer F."/>
            <person name="Labrenz M."/>
            <person name="Spormann A.M."/>
            <person name="Op den Camp H."/>
            <person name="Overmann J."/>
            <person name="Amann R."/>
            <person name="Jetten M.S.M."/>
            <person name="Mascher T."/>
            <person name="Medema M.H."/>
            <person name="Devos D.P."/>
            <person name="Kaster A.-K."/>
            <person name="Ovreas L."/>
            <person name="Rohde M."/>
            <person name="Galperin M.Y."/>
            <person name="Jogler C."/>
        </authorList>
    </citation>
    <scope>NUCLEOTIDE SEQUENCE [LARGE SCALE GENOMIC DNA]</scope>
    <source>
        <strain evidence="13 14">Pan44</strain>
    </source>
</reference>
<feature type="transmembrane region" description="Helical" evidence="12">
    <location>
        <begin position="46"/>
        <end position="71"/>
    </location>
</feature>
<keyword evidence="9 12" id="KW-0472">Membrane</keyword>
<evidence type="ECO:0000313" key="13">
    <source>
        <dbReference type="EMBL" id="QDT55470.1"/>
    </source>
</evidence>
<dbReference type="Proteomes" id="UP000315700">
    <property type="component" value="Chromosome"/>
</dbReference>
<feature type="transmembrane region" description="Helical" evidence="12">
    <location>
        <begin position="433"/>
        <end position="449"/>
    </location>
</feature>
<evidence type="ECO:0000256" key="8">
    <source>
        <dbReference type="ARBA" id="ARBA00023065"/>
    </source>
</evidence>
<keyword evidence="10" id="KW-0739">Sodium transport</keyword>
<dbReference type="GO" id="GO:0006814">
    <property type="term" value="P:sodium ion transport"/>
    <property type="evidence" value="ECO:0007669"/>
    <property type="project" value="UniProtKB-KW"/>
</dbReference>
<dbReference type="PANTHER" id="PTHR42985">
    <property type="entry name" value="SODIUM-COUPLED MONOCARBOXYLATE TRANSPORTER"/>
    <property type="match status" value="1"/>
</dbReference>
<dbReference type="NCBIfam" id="TIGR00813">
    <property type="entry name" value="sss"/>
    <property type="match status" value="1"/>
</dbReference>
<dbReference type="AlphaFoldDB" id="A0A517SH74"/>
<evidence type="ECO:0000256" key="5">
    <source>
        <dbReference type="ARBA" id="ARBA00022692"/>
    </source>
</evidence>
<dbReference type="CDD" id="cd11493">
    <property type="entry name" value="SLC5sbd_NIS-like_u1"/>
    <property type="match status" value="1"/>
</dbReference>